<name>A0A4Y8Q6I5_9BACL</name>
<dbReference type="Proteomes" id="UP000298246">
    <property type="component" value="Unassembled WGS sequence"/>
</dbReference>
<keyword evidence="2" id="KW-1185">Reference proteome</keyword>
<sequence length="180" mass="20162">MIRKWIVLLGLLVLLLAAACGAAVWFVKPQQQLDLTYSELRLGDKLMDMLRALSLQVTLNERDINDLAKKQLAAQPQLPHGLLLEGARFELRGDELAADVNLRWHNAVPVGARLLFQLSWHDGRLLLTHRQTTIRGVALPSGWLKLPELEVPLGEQLPPHVGVKDVVFEPSDVRIALKLQ</sequence>
<proteinExistence type="predicted"/>
<reference evidence="1 2" key="1">
    <citation type="submission" date="2017-03" db="EMBL/GenBank/DDBJ databases">
        <title>Isolation of Levoglucosan Utilizing Bacteria.</title>
        <authorList>
            <person name="Arya A.S."/>
        </authorList>
    </citation>
    <scope>NUCLEOTIDE SEQUENCE [LARGE SCALE GENOMIC DNA]</scope>
    <source>
        <strain evidence="1 2">MEC069</strain>
    </source>
</reference>
<dbReference type="EMBL" id="MYFO01000006">
    <property type="protein sequence ID" value="TFE89847.1"/>
    <property type="molecule type" value="Genomic_DNA"/>
</dbReference>
<organism evidence="1 2">
    <name type="scientific">Paenibacillus athensensis</name>
    <dbReference type="NCBI Taxonomy" id="1967502"/>
    <lineage>
        <taxon>Bacteria</taxon>
        <taxon>Bacillati</taxon>
        <taxon>Bacillota</taxon>
        <taxon>Bacilli</taxon>
        <taxon>Bacillales</taxon>
        <taxon>Paenibacillaceae</taxon>
        <taxon>Paenibacillus</taxon>
    </lineage>
</organism>
<accession>A0A4Y8Q6I5</accession>
<dbReference type="AlphaFoldDB" id="A0A4Y8Q6I5"/>
<evidence type="ECO:0000313" key="2">
    <source>
        <dbReference type="Proteomes" id="UP000298246"/>
    </source>
</evidence>
<comment type="caution">
    <text evidence="1">The sequence shown here is derived from an EMBL/GenBank/DDBJ whole genome shotgun (WGS) entry which is preliminary data.</text>
</comment>
<dbReference type="PROSITE" id="PS51257">
    <property type="entry name" value="PROKAR_LIPOPROTEIN"/>
    <property type="match status" value="1"/>
</dbReference>
<protein>
    <submittedName>
        <fullName evidence="1">Uncharacterized protein</fullName>
    </submittedName>
</protein>
<evidence type="ECO:0000313" key="1">
    <source>
        <dbReference type="EMBL" id="TFE89847.1"/>
    </source>
</evidence>
<dbReference type="OrthoDB" id="2664080at2"/>
<gene>
    <name evidence="1" type="ORF">B5M42_07085</name>
</gene>